<dbReference type="EMBL" id="ML993915">
    <property type="protein sequence ID" value="KAF2203046.1"/>
    <property type="molecule type" value="Genomic_DNA"/>
</dbReference>
<feature type="compositionally biased region" description="Polar residues" evidence="6">
    <location>
        <begin position="96"/>
        <end position="109"/>
    </location>
</feature>
<feature type="region of interest" description="Disordered" evidence="6">
    <location>
        <begin position="518"/>
        <end position="566"/>
    </location>
</feature>
<keyword evidence="8" id="KW-1185">Reference proteome</keyword>
<dbReference type="GO" id="GO:0006338">
    <property type="term" value="P:chromatin remodeling"/>
    <property type="evidence" value="ECO:0007669"/>
    <property type="project" value="InterPro"/>
</dbReference>
<feature type="compositionally biased region" description="Polar residues" evidence="6">
    <location>
        <begin position="7"/>
        <end position="46"/>
    </location>
</feature>
<feature type="compositionally biased region" description="Polar residues" evidence="6">
    <location>
        <begin position="683"/>
        <end position="705"/>
    </location>
</feature>
<dbReference type="Proteomes" id="UP000799536">
    <property type="component" value="Unassembled WGS sequence"/>
</dbReference>
<evidence type="ECO:0000256" key="2">
    <source>
        <dbReference type="ARBA" id="ARBA00010239"/>
    </source>
</evidence>
<feature type="compositionally biased region" description="Basic and acidic residues" evidence="6">
    <location>
        <begin position="61"/>
        <end position="71"/>
    </location>
</feature>
<evidence type="ECO:0000313" key="7">
    <source>
        <dbReference type="EMBL" id="KAF2203046.1"/>
    </source>
</evidence>
<feature type="compositionally biased region" description="Low complexity" evidence="6">
    <location>
        <begin position="636"/>
        <end position="647"/>
    </location>
</feature>
<dbReference type="GO" id="GO:0000228">
    <property type="term" value="C:nuclear chromosome"/>
    <property type="evidence" value="ECO:0007669"/>
    <property type="project" value="InterPro"/>
</dbReference>
<dbReference type="AlphaFoldDB" id="A0A9P4MTY6"/>
<comment type="caution">
    <text evidence="7">The sequence shown here is derived from an EMBL/GenBank/DDBJ whole genome shotgun (WGS) entry which is preliminary data.</text>
</comment>
<proteinExistence type="inferred from homology"/>
<comment type="similarity">
    <text evidence="2">Belongs to the SNF5 family.</text>
</comment>
<accession>A0A9P4MTY6</accession>
<evidence type="ECO:0000256" key="6">
    <source>
        <dbReference type="SAM" id="MobiDB-lite"/>
    </source>
</evidence>
<keyword evidence="4" id="KW-0804">Transcription</keyword>
<comment type="subcellular location">
    <subcellularLocation>
        <location evidence="1">Nucleus</location>
    </subcellularLocation>
</comment>
<feature type="region of interest" description="Disordered" evidence="6">
    <location>
        <begin position="1"/>
        <end position="135"/>
    </location>
</feature>
<dbReference type="PANTHER" id="PTHR10019">
    <property type="entry name" value="SNF5"/>
    <property type="match status" value="1"/>
</dbReference>
<keyword evidence="5" id="KW-0539">Nucleus</keyword>
<dbReference type="OrthoDB" id="515064at2759"/>
<name>A0A9P4MTY6_9PLEO</name>
<dbReference type="Pfam" id="PF04855">
    <property type="entry name" value="SNF5"/>
    <property type="match status" value="1"/>
</dbReference>
<feature type="compositionally biased region" description="Pro residues" evidence="6">
    <location>
        <begin position="666"/>
        <end position="679"/>
    </location>
</feature>
<evidence type="ECO:0000256" key="1">
    <source>
        <dbReference type="ARBA" id="ARBA00004123"/>
    </source>
</evidence>
<feature type="compositionally biased region" description="Acidic residues" evidence="6">
    <location>
        <begin position="539"/>
        <end position="551"/>
    </location>
</feature>
<feature type="region of interest" description="Disordered" evidence="6">
    <location>
        <begin position="466"/>
        <end position="493"/>
    </location>
</feature>
<evidence type="ECO:0000256" key="3">
    <source>
        <dbReference type="ARBA" id="ARBA00023015"/>
    </source>
</evidence>
<evidence type="ECO:0000256" key="4">
    <source>
        <dbReference type="ARBA" id="ARBA00023163"/>
    </source>
</evidence>
<evidence type="ECO:0000256" key="5">
    <source>
        <dbReference type="ARBA" id="ARBA00023242"/>
    </source>
</evidence>
<dbReference type="InterPro" id="IPR006939">
    <property type="entry name" value="SNF5"/>
</dbReference>
<protein>
    <submittedName>
        <fullName evidence="7">SNF5-domain-containing protein</fullName>
    </submittedName>
</protein>
<feature type="region of interest" description="Disordered" evidence="6">
    <location>
        <begin position="632"/>
        <end position="731"/>
    </location>
</feature>
<sequence length="832" mass="92234">MMPSPVAASTSAQPDQPLDASTRQQQGVLSIQNGGNNEGAVQQPGTPSGVDGPESASDGVDIIREGKEKAKAIMAASGVPVKSDSDAGQTPPVPPESTTSAGSGVINGTSSSRKRSRSGSRIPSQAPTYQEVPSAEEDDLNQYLLNQAIYYDQLYFAALHTQEERMTALLALKKSEKEHLEYLNYQNFLRVQRKLPSDALYGKGYQGPGNSLPDPNKFRGLQYPAMKRKPGGRTARVLHSSRKEKAAQAEEIEELVPVRLEIEMGKIQLVDTFTWNLHDRITPTDIFTEKLVEDFNLPMEVRGQMIQRVNREIQEQLQDFYPHVYIEEEPLDPTLPYTAYKNDEMRVLIRLDITIGGYTLLDQFEWDINNPDNSPEEFARQTTRDLALSGEFTTAIAHSIREQTQMFTKSLYLTGHPFDGRPVEDGDIQDSLLPSPLPYIFRPAQSQNDYAPGLFEVNEAQLGKTDYSLDRERRRQKRSVNRRGGPALPDLKDRQRTIRSLIVSEVIPGAAESIEKARIFKPTRTSGRGRRTGGRTDGNDDSDESDSEESDIGSPAPSQIPGGTARTRGIRGAATAAQAAMRATVGRSQTPDMQSRISRRFPTHELREESVLEPQSLIVKLRISPRKFREWLQNPRSRTATSRAASTPSMAHMPTPSRGTPGLNSMPPPPSPAMPPRSTPVPNGQSVGASPRAPSTPSSQAQQWQYYPDGRTDAPWPQPHSTESPPPPPASWLADALSQLRERYPQDLFEAFMRYTVTNKITGNSIPSAELDQSAPLPSHAKAVYLPRIRCVDCPGKLYTAGPDHTVENFEVHLKNRQHKTNVEKRISRRGA</sequence>
<gene>
    <name evidence="7" type="ORF">GQ43DRAFT_288169</name>
</gene>
<keyword evidence="3" id="KW-0805">Transcription regulation</keyword>
<evidence type="ECO:0000313" key="8">
    <source>
        <dbReference type="Proteomes" id="UP000799536"/>
    </source>
</evidence>
<reference evidence="7" key="1">
    <citation type="journal article" date="2020" name="Stud. Mycol.">
        <title>101 Dothideomycetes genomes: a test case for predicting lifestyles and emergence of pathogens.</title>
        <authorList>
            <person name="Haridas S."/>
            <person name="Albert R."/>
            <person name="Binder M."/>
            <person name="Bloem J."/>
            <person name="Labutti K."/>
            <person name="Salamov A."/>
            <person name="Andreopoulos B."/>
            <person name="Baker S."/>
            <person name="Barry K."/>
            <person name="Bills G."/>
            <person name="Bluhm B."/>
            <person name="Cannon C."/>
            <person name="Castanera R."/>
            <person name="Culley D."/>
            <person name="Daum C."/>
            <person name="Ezra D."/>
            <person name="Gonzalez J."/>
            <person name="Henrissat B."/>
            <person name="Kuo A."/>
            <person name="Liang C."/>
            <person name="Lipzen A."/>
            <person name="Lutzoni F."/>
            <person name="Magnuson J."/>
            <person name="Mondo S."/>
            <person name="Nolan M."/>
            <person name="Ohm R."/>
            <person name="Pangilinan J."/>
            <person name="Park H.-J."/>
            <person name="Ramirez L."/>
            <person name="Alfaro M."/>
            <person name="Sun H."/>
            <person name="Tritt A."/>
            <person name="Yoshinaga Y."/>
            <person name="Zwiers L.-H."/>
            <person name="Turgeon B."/>
            <person name="Goodwin S."/>
            <person name="Spatafora J."/>
            <person name="Crous P."/>
            <person name="Grigoriev I."/>
        </authorList>
    </citation>
    <scope>NUCLEOTIDE SEQUENCE</scope>
    <source>
        <strain evidence="7">ATCC 74209</strain>
    </source>
</reference>
<organism evidence="7 8">
    <name type="scientific">Delitschia confertaspora ATCC 74209</name>
    <dbReference type="NCBI Taxonomy" id="1513339"/>
    <lineage>
        <taxon>Eukaryota</taxon>
        <taxon>Fungi</taxon>
        <taxon>Dikarya</taxon>
        <taxon>Ascomycota</taxon>
        <taxon>Pezizomycotina</taxon>
        <taxon>Dothideomycetes</taxon>
        <taxon>Pleosporomycetidae</taxon>
        <taxon>Pleosporales</taxon>
        <taxon>Delitschiaceae</taxon>
        <taxon>Delitschia</taxon>
    </lineage>
</organism>